<reference evidence="2" key="1">
    <citation type="journal article" date="2019" name="Int. J. Syst. Evol. Microbiol.">
        <title>The Global Catalogue of Microorganisms (GCM) 10K type strain sequencing project: providing services to taxonomists for standard genome sequencing and annotation.</title>
        <authorList>
            <consortium name="The Broad Institute Genomics Platform"/>
            <consortium name="The Broad Institute Genome Sequencing Center for Infectious Disease"/>
            <person name="Wu L."/>
            <person name="Ma J."/>
        </authorList>
    </citation>
    <scope>NUCLEOTIDE SEQUENCE [LARGE SCALE GENOMIC DNA]</scope>
    <source>
        <strain evidence="2">ZS-35-S2</strain>
    </source>
</reference>
<dbReference type="RefSeq" id="WP_209738044.1">
    <property type="nucleotide sequence ID" value="NZ_CP072611.1"/>
</dbReference>
<evidence type="ECO:0008006" key="3">
    <source>
        <dbReference type="Google" id="ProtNLM"/>
    </source>
</evidence>
<dbReference type="Proteomes" id="UP001597371">
    <property type="component" value="Unassembled WGS sequence"/>
</dbReference>
<proteinExistence type="predicted"/>
<organism evidence="1 2">
    <name type="scientific">Aureimonas populi</name>
    <dbReference type="NCBI Taxonomy" id="1701758"/>
    <lineage>
        <taxon>Bacteria</taxon>
        <taxon>Pseudomonadati</taxon>
        <taxon>Pseudomonadota</taxon>
        <taxon>Alphaproteobacteria</taxon>
        <taxon>Hyphomicrobiales</taxon>
        <taxon>Aurantimonadaceae</taxon>
        <taxon>Aureimonas</taxon>
    </lineage>
</organism>
<gene>
    <name evidence="1" type="ORF">ACFSKQ_09315</name>
</gene>
<name>A0ABW5CKA7_9HYPH</name>
<keyword evidence="2" id="KW-1185">Reference proteome</keyword>
<protein>
    <recommendedName>
        <fullName evidence="3">Class IIb bacteriocin, lactobin A/cerein 7B family</fullName>
    </recommendedName>
</protein>
<comment type="caution">
    <text evidence="1">The sequence shown here is derived from an EMBL/GenBank/DDBJ whole genome shotgun (WGS) entry which is preliminary data.</text>
</comment>
<evidence type="ECO:0000313" key="2">
    <source>
        <dbReference type="Proteomes" id="UP001597371"/>
    </source>
</evidence>
<dbReference type="EMBL" id="JBHUIJ010000011">
    <property type="protein sequence ID" value="MFD2237664.1"/>
    <property type="molecule type" value="Genomic_DNA"/>
</dbReference>
<accession>A0ABW5CKA7</accession>
<sequence length="52" mass="5386">MRELTNQELETVNGAAAPLLFVAAVALSRVSAGRVATYVGAQLGAAGYFMTQ</sequence>
<evidence type="ECO:0000313" key="1">
    <source>
        <dbReference type="EMBL" id="MFD2237664.1"/>
    </source>
</evidence>